<keyword evidence="3 5" id="KW-1133">Transmembrane helix</keyword>
<dbReference type="Proteomes" id="UP000676409">
    <property type="component" value="Chromosome"/>
</dbReference>
<evidence type="ECO:0000256" key="1">
    <source>
        <dbReference type="ARBA" id="ARBA00004167"/>
    </source>
</evidence>
<dbReference type="InterPro" id="IPR032710">
    <property type="entry name" value="NTF2-like_dom_sf"/>
</dbReference>
<dbReference type="GO" id="GO:0030255">
    <property type="term" value="P:protein secretion by the type IV secretion system"/>
    <property type="evidence" value="ECO:0007669"/>
    <property type="project" value="InterPro"/>
</dbReference>
<proteinExistence type="predicted"/>
<protein>
    <submittedName>
        <fullName evidence="7">Type IV secretion system protein</fullName>
    </submittedName>
</protein>
<dbReference type="Pfam" id="PF04335">
    <property type="entry name" value="VirB8"/>
    <property type="match status" value="1"/>
</dbReference>
<accession>A0A975G3C8</accession>
<sequence length="244" mass="26531">MTGSSFMRLLGPVADIGGDGWNDDPVERMRRSRRAALTIAAAAASVAALEAVALAAMAPLKTVVPYTIVVDRQSGYVETVRGLQPGPLPQDQALTQSALVQYVIARETFDATDLRENYRKVTLWSDGEARRQYRDSLDKANPASPLKLYPPQTVVSTTIKSVSLLGPGSALVRFDTLRHDAGAQGGERRDWTAVVGFRFTGAPMRMEDRFLDPLGFQVLSYRRDAETIAPTPVRFDGPLGAPTP</sequence>
<feature type="domain" description="Bacterial virulence protein VirB8" evidence="6">
    <location>
        <begin position="21"/>
        <end position="226"/>
    </location>
</feature>
<keyword evidence="8" id="KW-1185">Reference proteome</keyword>
<evidence type="ECO:0000256" key="4">
    <source>
        <dbReference type="ARBA" id="ARBA00023136"/>
    </source>
</evidence>
<keyword evidence="2 5" id="KW-0812">Transmembrane</keyword>
<organism evidence="7 8">
    <name type="scientific">Phenylobacterium montanum</name>
    <dbReference type="NCBI Taxonomy" id="2823693"/>
    <lineage>
        <taxon>Bacteria</taxon>
        <taxon>Pseudomonadati</taxon>
        <taxon>Pseudomonadota</taxon>
        <taxon>Alphaproteobacteria</taxon>
        <taxon>Caulobacterales</taxon>
        <taxon>Caulobacteraceae</taxon>
        <taxon>Phenylobacterium</taxon>
    </lineage>
</organism>
<dbReference type="EMBL" id="CP073078">
    <property type="protein sequence ID" value="QUD89813.1"/>
    <property type="molecule type" value="Genomic_DNA"/>
</dbReference>
<evidence type="ECO:0000313" key="7">
    <source>
        <dbReference type="EMBL" id="QUD89813.1"/>
    </source>
</evidence>
<dbReference type="PIRSF" id="PIRSF003299">
    <property type="entry name" value="VirB8_PtlE"/>
    <property type="match status" value="1"/>
</dbReference>
<evidence type="ECO:0000256" key="3">
    <source>
        <dbReference type="ARBA" id="ARBA00022989"/>
    </source>
</evidence>
<name>A0A975G3C8_9CAUL</name>
<feature type="transmembrane region" description="Helical" evidence="5">
    <location>
        <begin position="35"/>
        <end position="58"/>
    </location>
</feature>
<dbReference type="SUPFAM" id="SSF54427">
    <property type="entry name" value="NTF2-like"/>
    <property type="match status" value="1"/>
</dbReference>
<comment type="subcellular location">
    <subcellularLocation>
        <location evidence="1">Membrane</location>
        <topology evidence="1">Single-pass membrane protein</topology>
    </subcellularLocation>
</comment>
<keyword evidence="4 5" id="KW-0472">Membrane</keyword>
<dbReference type="InterPro" id="IPR026264">
    <property type="entry name" value="VirB8/PtlE"/>
</dbReference>
<dbReference type="CDD" id="cd16424">
    <property type="entry name" value="VirB8"/>
    <property type="match status" value="1"/>
</dbReference>
<dbReference type="RefSeq" id="WP_211939865.1">
    <property type="nucleotide sequence ID" value="NZ_CP073078.1"/>
</dbReference>
<evidence type="ECO:0000256" key="5">
    <source>
        <dbReference type="SAM" id="Phobius"/>
    </source>
</evidence>
<dbReference type="AlphaFoldDB" id="A0A975G3C8"/>
<dbReference type="Gene3D" id="3.10.450.230">
    <property type="entry name" value="VirB8 protein"/>
    <property type="match status" value="1"/>
</dbReference>
<gene>
    <name evidence="7" type="ORF">KCG34_08065</name>
</gene>
<dbReference type="KEGG" id="caul:KCG34_08065"/>
<reference evidence="7" key="1">
    <citation type="submission" date="2021-04" db="EMBL/GenBank/DDBJ databases">
        <title>The complete genome sequence of Caulobacter sp. S6.</title>
        <authorList>
            <person name="Tang Y."/>
            <person name="Ouyang W."/>
            <person name="Liu Q."/>
            <person name="Huang B."/>
            <person name="Guo Z."/>
            <person name="Lei P."/>
        </authorList>
    </citation>
    <scope>NUCLEOTIDE SEQUENCE</scope>
    <source>
        <strain evidence="7">S6</strain>
    </source>
</reference>
<evidence type="ECO:0000259" key="6">
    <source>
        <dbReference type="Pfam" id="PF04335"/>
    </source>
</evidence>
<evidence type="ECO:0000313" key="8">
    <source>
        <dbReference type="Proteomes" id="UP000676409"/>
    </source>
</evidence>
<dbReference type="InterPro" id="IPR007430">
    <property type="entry name" value="VirB8"/>
</dbReference>
<evidence type="ECO:0000256" key="2">
    <source>
        <dbReference type="ARBA" id="ARBA00022692"/>
    </source>
</evidence>
<dbReference type="GO" id="GO:0016020">
    <property type="term" value="C:membrane"/>
    <property type="evidence" value="ECO:0007669"/>
    <property type="project" value="UniProtKB-SubCell"/>
</dbReference>